<reference evidence="3" key="1">
    <citation type="submission" date="2020-12" db="EMBL/GenBank/DDBJ databases">
        <title>Ramlibacter sp. nov., isolated from a freshwater alga, Cryptomonas.</title>
        <authorList>
            <person name="Kim H.M."/>
            <person name="Jeon C.O."/>
        </authorList>
    </citation>
    <scope>NUCLEOTIDE SEQUENCE</scope>
    <source>
        <strain evidence="3">CrO1</strain>
    </source>
</reference>
<evidence type="ECO:0000256" key="1">
    <source>
        <dbReference type="SAM" id="SignalP"/>
    </source>
</evidence>
<organism evidence="3 4">
    <name type="scientific">Ramlibacter algicola</name>
    <dbReference type="NCBI Taxonomy" id="2795217"/>
    <lineage>
        <taxon>Bacteria</taxon>
        <taxon>Pseudomonadati</taxon>
        <taxon>Pseudomonadota</taxon>
        <taxon>Betaproteobacteria</taxon>
        <taxon>Burkholderiales</taxon>
        <taxon>Comamonadaceae</taxon>
        <taxon>Ramlibacter</taxon>
    </lineage>
</organism>
<dbReference type="PANTHER" id="PTHR39200:SF1">
    <property type="entry name" value="AUTO-TRANSPORTER ADHESIN HEAD GIN DOMAIN-CONTAINING PROTEIN-RELATED"/>
    <property type="match status" value="1"/>
</dbReference>
<feature type="chain" id="PRO_5037228419" evidence="1">
    <location>
        <begin position="29"/>
        <end position="244"/>
    </location>
</feature>
<accession>A0A934PYN6</accession>
<dbReference type="InterPro" id="IPR021255">
    <property type="entry name" value="DUF2807"/>
</dbReference>
<dbReference type="Gene3D" id="2.160.20.120">
    <property type="match status" value="1"/>
</dbReference>
<dbReference type="AlphaFoldDB" id="A0A934PYN6"/>
<dbReference type="Proteomes" id="UP000617041">
    <property type="component" value="Unassembled WGS sequence"/>
</dbReference>
<keyword evidence="4" id="KW-1185">Reference proteome</keyword>
<dbReference type="PANTHER" id="PTHR39200">
    <property type="entry name" value="HYPOTHETICAL EXPORTED PROTEIN"/>
    <property type="match status" value="1"/>
</dbReference>
<protein>
    <submittedName>
        <fullName evidence="3">DUF2807 domain-containing protein</fullName>
    </submittedName>
</protein>
<evidence type="ECO:0000313" key="4">
    <source>
        <dbReference type="Proteomes" id="UP000617041"/>
    </source>
</evidence>
<name>A0A934PYN6_9BURK</name>
<comment type="caution">
    <text evidence="3">The sequence shown here is derived from an EMBL/GenBank/DDBJ whole genome shotgun (WGS) entry which is preliminary data.</text>
</comment>
<keyword evidence="1" id="KW-0732">Signal</keyword>
<evidence type="ECO:0000259" key="2">
    <source>
        <dbReference type="Pfam" id="PF10988"/>
    </source>
</evidence>
<sequence>MSGPAKPRRRIVVLFATALALAGVTAVAATSTVKGNGNRRSETRTVSGFTGVASALPGQLEVRLGNAESVVIETDDNLLPLIESKVVRGTLELRPQRDISIDPQYLKVVVTARSIDMLALAGSGSLTADGLKGQQLKVDVGGSGSIDLARTEVDSLAISMGGSGAIKLGGTARELKLSLAGSGNVSAGALQADEARISIAGSGVATVAPKSRLKVSIAGSGNVRYQGDPKVEQSIAGSGTVQRL</sequence>
<dbReference type="EMBL" id="JAEDAO010000001">
    <property type="protein sequence ID" value="MBK0392899.1"/>
    <property type="molecule type" value="Genomic_DNA"/>
</dbReference>
<feature type="signal peptide" evidence="1">
    <location>
        <begin position="1"/>
        <end position="28"/>
    </location>
</feature>
<dbReference type="RefSeq" id="WP_200787807.1">
    <property type="nucleotide sequence ID" value="NZ_JAEDAO010000001.1"/>
</dbReference>
<evidence type="ECO:0000313" key="3">
    <source>
        <dbReference type="EMBL" id="MBK0392899.1"/>
    </source>
</evidence>
<feature type="domain" description="Putative auto-transporter adhesin head GIN" evidence="2">
    <location>
        <begin position="49"/>
        <end position="229"/>
    </location>
</feature>
<gene>
    <name evidence="3" type="ORF">I8E28_09865</name>
</gene>
<proteinExistence type="predicted"/>
<dbReference type="Pfam" id="PF10988">
    <property type="entry name" value="DUF2807"/>
    <property type="match status" value="1"/>
</dbReference>